<feature type="transmembrane region" description="Helical" evidence="1">
    <location>
        <begin position="434"/>
        <end position="452"/>
    </location>
</feature>
<feature type="transmembrane region" description="Helical" evidence="1">
    <location>
        <begin position="97"/>
        <end position="115"/>
    </location>
</feature>
<feature type="transmembrane region" description="Helical" evidence="1">
    <location>
        <begin position="406"/>
        <end position="428"/>
    </location>
</feature>
<evidence type="ECO:0000313" key="3">
    <source>
        <dbReference type="Proteomes" id="UP000441797"/>
    </source>
</evidence>
<dbReference type="Proteomes" id="UP000441797">
    <property type="component" value="Unassembled WGS sequence"/>
</dbReference>
<dbReference type="AlphaFoldDB" id="A0A6N8FUB1"/>
<feature type="transmembrane region" description="Helical" evidence="1">
    <location>
        <begin position="372"/>
        <end position="394"/>
    </location>
</feature>
<evidence type="ECO:0000313" key="2">
    <source>
        <dbReference type="EMBL" id="MUL36693.1"/>
    </source>
</evidence>
<evidence type="ECO:0000256" key="1">
    <source>
        <dbReference type="SAM" id="Phobius"/>
    </source>
</evidence>
<keyword evidence="1" id="KW-0812">Transmembrane</keyword>
<feature type="transmembrane region" description="Helical" evidence="1">
    <location>
        <begin position="178"/>
        <end position="201"/>
    </location>
</feature>
<reference evidence="2 3" key="1">
    <citation type="journal article" date="2019" name="Front. Microbiol.">
        <title>Genomic Features for Desiccation Tolerance and Sugar Biosynthesis in the Extremophile Gloeocapsopsis sp. UTEX B3054.</title>
        <authorList>
            <person name="Urrejola C."/>
            <person name="Alcorta J."/>
            <person name="Salas L."/>
            <person name="Vasquez M."/>
            <person name="Polz M.F."/>
            <person name="Vicuna R."/>
            <person name="Diez B."/>
        </authorList>
    </citation>
    <scope>NUCLEOTIDE SEQUENCE [LARGE SCALE GENOMIC DNA]</scope>
    <source>
        <strain evidence="2 3">1H9</strain>
    </source>
</reference>
<gene>
    <name evidence="2" type="ORF">BWI75_10120</name>
</gene>
<feature type="transmembrane region" description="Helical" evidence="1">
    <location>
        <begin position="267"/>
        <end position="284"/>
    </location>
</feature>
<feature type="transmembrane region" description="Helical" evidence="1">
    <location>
        <begin position="151"/>
        <end position="172"/>
    </location>
</feature>
<accession>A0A6N8FUB1</accession>
<keyword evidence="1" id="KW-0472">Membrane</keyword>
<protein>
    <submittedName>
        <fullName evidence="2">Uncharacterized protein</fullName>
    </submittedName>
</protein>
<feature type="transmembrane region" description="Helical" evidence="1">
    <location>
        <begin position="51"/>
        <end position="76"/>
    </location>
</feature>
<name>A0A6N8FUB1_9CHRO</name>
<feature type="transmembrane region" description="Helical" evidence="1">
    <location>
        <begin position="213"/>
        <end position="232"/>
    </location>
</feature>
<proteinExistence type="predicted"/>
<dbReference type="EMBL" id="NAPY01000013">
    <property type="protein sequence ID" value="MUL36693.1"/>
    <property type="molecule type" value="Genomic_DNA"/>
</dbReference>
<dbReference type="OrthoDB" id="435189at2"/>
<keyword evidence="3" id="KW-1185">Reference proteome</keyword>
<feature type="transmembrane region" description="Helical" evidence="1">
    <location>
        <begin position="464"/>
        <end position="484"/>
    </location>
</feature>
<comment type="caution">
    <text evidence="2">The sequence shown here is derived from an EMBL/GenBank/DDBJ whole genome shotgun (WGS) entry which is preliminary data.</text>
</comment>
<keyword evidence="1" id="KW-1133">Transmembrane helix</keyword>
<feature type="transmembrane region" description="Helical" evidence="1">
    <location>
        <begin position="318"/>
        <end position="340"/>
    </location>
</feature>
<dbReference type="RefSeq" id="WP_105221495.1">
    <property type="nucleotide sequence ID" value="NZ_CAWNSU010000096.1"/>
</dbReference>
<sequence length="765" mass="87782">MFKKNLYLILITLTCWWILLSYVNSLDLHLRNTYGVISRVVIEDRSPFTNIAIYLILFLIPSLVILLIDAALYNTTKVKFKLQQIKVFFIKIFESKTYLPLLLLTLIGCWILNATQPMMTPGLVNDGFHYGEKIGLSIAFLNNPKNFFNEAYVLIHGFGLNVLPGIIGFYIGGYEKDVAASFFALYSQFLLAIIFSFAILFELAAYISKDNKWKVLFLLSLVYFALYNIILAPIDRDTVFFIQAFLTIRWLRLIAESNFKNSKNLSFNFIYPGLIGFSIPLSIFYVYDRATYFIAIYLCLLGYVAIVKDKRFFIKTFLISIASLLLSSLFFSFILGFNFLPVSLSQITYWAKFSGLFTSLPYPTIRISILEILNWLPIFLQSITLSILLLKLRVECFGFGKKIQVFLLENGVTIFLLLCAMLMMRVALGRSDGGHIVSPGFFAVFSFIVAIAKTSSIQNIYTNYWFTTLTSFIVICSFINLSSVTNATDIFNLRNYPLLAQSLLTSTNSELINPQYQEAAMQLKEDIGTQQCFYTLTSEGIWYRIFQLKPCSKYWYLIYSTSTSSQQELVKDLQQQKPRIILYSNKSLGNGIDGVAKETSHLLVHQYIWQNYRPYKYINDNWFWISRETETELSEILVPKSNTIGFFDRLTSLESNNKLDVMASGWSLLPLAQTPHENAIFLTYNLVDFPTDLKLLSVGSTSIYRPDVVEFTKDTNSLTSGWNLYFNKLNLPLQEKVNIRAWAYNATDQKLHEIPTSSPKTMEGQ</sequence>
<feature type="transmembrane region" description="Helical" evidence="1">
    <location>
        <begin position="290"/>
        <end position="306"/>
    </location>
</feature>
<organism evidence="2 3">
    <name type="scientific">Gloeocapsopsis dulcis AAB1 = 1H9</name>
    <dbReference type="NCBI Taxonomy" id="1433147"/>
    <lineage>
        <taxon>Bacteria</taxon>
        <taxon>Bacillati</taxon>
        <taxon>Cyanobacteriota</taxon>
        <taxon>Cyanophyceae</taxon>
        <taxon>Oscillatoriophycideae</taxon>
        <taxon>Chroococcales</taxon>
        <taxon>Chroococcaceae</taxon>
        <taxon>Gloeocapsopsis</taxon>
        <taxon>Gloeocapsopsis dulcis</taxon>
    </lineage>
</organism>